<reference evidence="1 2" key="1">
    <citation type="journal article" date="2023" name="Life. Sci Alliance">
        <title>Evolutionary insights into 3D genome organization and epigenetic landscape of Vigna mungo.</title>
        <authorList>
            <person name="Junaid A."/>
            <person name="Singh B."/>
            <person name="Bhatia S."/>
        </authorList>
    </citation>
    <scope>NUCLEOTIDE SEQUENCE [LARGE SCALE GENOMIC DNA]</scope>
    <source>
        <strain evidence="1">Urdbean</strain>
    </source>
</reference>
<organism evidence="1 2">
    <name type="scientific">Vigna mungo</name>
    <name type="common">Black gram</name>
    <name type="synonym">Phaseolus mungo</name>
    <dbReference type="NCBI Taxonomy" id="3915"/>
    <lineage>
        <taxon>Eukaryota</taxon>
        <taxon>Viridiplantae</taxon>
        <taxon>Streptophyta</taxon>
        <taxon>Embryophyta</taxon>
        <taxon>Tracheophyta</taxon>
        <taxon>Spermatophyta</taxon>
        <taxon>Magnoliopsida</taxon>
        <taxon>eudicotyledons</taxon>
        <taxon>Gunneridae</taxon>
        <taxon>Pentapetalae</taxon>
        <taxon>rosids</taxon>
        <taxon>fabids</taxon>
        <taxon>Fabales</taxon>
        <taxon>Fabaceae</taxon>
        <taxon>Papilionoideae</taxon>
        <taxon>50 kb inversion clade</taxon>
        <taxon>NPAAA clade</taxon>
        <taxon>indigoferoid/millettioid clade</taxon>
        <taxon>Phaseoleae</taxon>
        <taxon>Vigna</taxon>
    </lineage>
</organism>
<dbReference type="Proteomes" id="UP001374535">
    <property type="component" value="Chromosome 2"/>
</dbReference>
<dbReference type="EMBL" id="CP144699">
    <property type="protein sequence ID" value="WVZ20555.1"/>
    <property type="molecule type" value="Genomic_DNA"/>
</dbReference>
<name>A0AAQ3P2Q9_VIGMU</name>
<accession>A0AAQ3P2Q9</accession>
<sequence>MTTSDVATRQLSSNNQSTIKNPYTMVTFIFFFQTTKYTYCINNTWFRHIHLLKPSFKSCILFYILPILLKRGGTNAPQLTSCKHRLKQICSIHGTLSFSSTKNQMNLINKQNNFPLSLFHLFQNCLQPLLKLSSILRARNQRTHVQCNEPNISKITRNISFNNPLSQPFNHSRFSHTRFTNQNRVIFRPSR</sequence>
<keyword evidence="2" id="KW-1185">Reference proteome</keyword>
<evidence type="ECO:0000313" key="1">
    <source>
        <dbReference type="EMBL" id="WVZ20555.1"/>
    </source>
</evidence>
<dbReference type="AlphaFoldDB" id="A0AAQ3P2Q9"/>
<proteinExistence type="predicted"/>
<gene>
    <name evidence="1" type="ORF">V8G54_007877</name>
</gene>
<dbReference type="AntiFam" id="ANF00007">
    <property type="entry name" value="Shadow ORF (opposite clpB)"/>
</dbReference>
<evidence type="ECO:0000313" key="2">
    <source>
        <dbReference type="Proteomes" id="UP001374535"/>
    </source>
</evidence>
<protein>
    <submittedName>
        <fullName evidence="1">Uncharacterized protein</fullName>
    </submittedName>
</protein>